<evidence type="ECO:0000259" key="1">
    <source>
        <dbReference type="Pfam" id="PF17881"/>
    </source>
</evidence>
<evidence type="ECO:0000313" key="3">
    <source>
        <dbReference type="Proteomes" id="UP000242164"/>
    </source>
</evidence>
<dbReference type="InterPro" id="IPR041401">
    <property type="entry name" value="TseB-like_dom"/>
</dbReference>
<dbReference type="InterPro" id="IPR046350">
    <property type="entry name" value="Cystatin_sf"/>
</dbReference>
<protein>
    <recommendedName>
        <fullName evidence="1">Cell wall elongation regulator TseB-like domain-containing protein</fullName>
    </recommendedName>
</protein>
<dbReference type="GeneID" id="33896615"/>
<reference evidence="2 3" key="1">
    <citation type="submission" date="2016-08" db="EMBL/GenBank/DDBJ databases">
        <authorList>
            <person name="Loux V."/>
            <person name="Rue O."/>
        </authorList>
    </citation>
    <scope>NUCLEOTIDE SEQUENCE [LARGE SCALE GENOMIC DNA]</scope>
    <source>
        <strain evidence="2 3">AFSSA_08CEB44bac</strain>
    </source>
</reference>
<sequence>MKKWIFAIIIVIVAIGLYGVHVYHATVEKKIPKESKVVAIAKEKAKLTKVKSVDYYNGKSSYVVVQGVDEKGEQLIVWVPEKKGKVLVRKKSEGISEKQAIQKMMEYLETVNKESKPQLPKEIVKVKLGIEKDVPLWEITYIDQEGRYKYYYLRFQDGEFAAFYSIEK</sequence>
<feature type="domain" description="Cell wall elongation regulator TseB-like" evidence="1">
    <location>
        <begin position="38"/>
        <end position="80"/>
    </location>
</feature>
<dbReference type="AlphaFoldDB" id="A0AAX2CEW9"/>
<dbReference type="Gene3D" id="3.10.450.40">
    <property type="match status" value="2"/>
</dbReference>
<comment type="caution">
    <text evidence="2">The sequence shown here is derived from an EMBL/GenBank/DDBJ whole genome shotgun (WGS) entry which is preliminary data.</text>
</comment>
<accession>A0AAX2CEW9</accession>
<proteinExistence type="predicted"/>
<dbReference type="Pfam" id="PF17881">
    <property type="entry name" value="TseB"/>
    <property type="match status" value="1"/>
</dbReference>
<dbReference type="EMBL" id="FMIK01000019">
    <property type="protein sequence ID" value="SCL88725.1"/>
    <property type="molecule type" value="Genomic_DNA"/>
</dbReference>
<organism evidence="2 3">
    <name type="scientific">Bacillus cytotoxicus</name>
    <dbReference type="NCBI Taxonomy" id="580165"/>
    <lineage>
        <taxon>Bacteria</taxon>
        <taxon>Bacillati</taxon>
        <taxon>Bacillota</taxon>
        <taxon>Bacilli</taxon>
        <taxon>Bacillales</taxon>
        <taxon>Bacillaceae</taxon>
        <taxon>Bacillus</taxon>
        <taxon>Bacillus cereus group</taxon>
    </lineage>
</organism>
<gene>
    <name evidence="2" type="ORF">BCB44BAC_01411</name>
</gene>
<dbReference type="RefSeq" id="WP_012093756.1">
    <property type="nucleotide sequence ID" value="NZ_CP024101.1"/>
</dbReference>
<name>A0AAX2CEW9_9BACI</name>
<dbReference type="SUPFAM" id="SSF54403">
    <property type="entry name" value="Cystatin/monellin"/>
    <property type="match status" value="2"/>
</dbReference>
<dbReference type="Proteomes" id="UP000242164">
    <property type="component" value="Unassembled WGS sequence"/>
</dbReference>
<evidence type="ECO:0000313" key="2">
    <source>
        <dbReference type="EMBL" id="SCL88725.1"/>
    </source>
</evidence>